<name>A0A938XTB6_9FIRM</name>
<evidence type="ECO:0000256" key="2">
    <source>
        <dbReference type="PROSITE-ProRule" id="PRU00284"/>
    </source>
</evidence>
<dbReference type="Proteomes" id="UP000774000">
    <property type="component" value="Unassembled WGS sequence"/>
</dbReference>
<keyword evidence="6" id="KW-1185">Reference proteome</keyword>
<protein>
    <submittedName>
        <fullName evidence="5">Ligand-binding sensor protein/archaellum component FlaC</fullName>
    </submittedName>
</protein>
<dbReference type="InterPro" id="IPR018771">
    <property type="entry name" value="PocR_dom"/>
</dbReference>
<dbReference type="GO" id="GO:0007165">
    <property type="term" value="P:signal transduction"/>
    <property type="evidence" value="ECO:0007669"/>
    <property type="project" value="UniProtKB-KW"/>
</dbReference>
<evidence type="ECO:0000256" key="1">
    <source>
        <dbReference type="ARBA" id="ARBA00023224"/>
    </source>
</evidence>
<dbReference type="PROSITE" id="PS50111">
    <property type="entry name" value="CHEMOTAXIS_TRANSDUC_2"/>
    <property type="match status" value="1"/>
</dbReference>
<dbReference type="PANTHER" id="PTHR32089:SF112">
    <property type="entry name" value="LYSOZYME-LIKE PROTEIN-RELATED"/>
    <property type="match status" value="1"/>
</dbReference>
<dbReference type="Pfam" id="PF00015">
    <property type="entry name" value="MCPsignal"/>
    <property type="match status" value="1"/>
</dbReference>
<dbReference type="AlphaFoldDB" id="A0A938XTB6"/>
<dbReference type="SUPFAM" id="SSF58104">
    <property type="entry name" value="Methyl-accepting chemotaxis protein (MCP) signaling domain"/>
    <property type="match status" value="1"/>
</dbReference>
<feature type="coiled-coil region" evidence="3">
    <location>
        <begin position="267"/>
        <end position="319"/>
    </location>
</feature>
<feature type="domain" description="Methyl-accepting transducer" evidence="4">
    <location>
        <begin position="153"/>
        <end position="340"/>
    </location>
</feature>
<evidence type="ECO:0000259" key="4">
    <source>
        <dbReference type="PROSITE" id="PS50111"/>
    </source>
</evidence>
<keyword evidence="3" id="KW-0175">Coiled coil</keyword>
<evidence type="ECO:0000313" key="6">
    <source>
        <dbReference type="Proteomes" id="UP000774000"/>
    </source>
</evidence>
<keyword evidence="1 2" id="KW-0807">Transducer</keyword>
<dbReference type="SMART" id="SM00283">
    <property type="entry name" value="MA"/>
    <property type="match status" value="1"/>
</dbReference>
<accession>A0A938XTB6</accession>
<dbReference type="PANTHER" id="PTHR32089">
    <property type="entry name" value="METHYL-ACCEPTING CHEMOTAXIS PROTEIN MCPB"/>
    <property type="match status" value="1"/>
</dbReference>
<comment type="caution">
    <text evidence="5">The sequence shown here is derived from an EMBL/GenBank/DDBJ whole genome shotgun (WGS) entry which is preliminary data.</text>
</comment>
<dbReference type="RefSeq" id="WP_204701914.1">
    <property type="nucleotide sequence ID" value="NZ_JAFBDQ010000009.1"/>
</dbReference>
<dbReference type="EMBL" id="JAFBDQ010000009">
    <property type="protein sequence ID" value="MBM7557155.1"/>
    <property type="molecule type" value="Genomic_DNA"/>
</dbReference>
<dbReference type="InterPro" id="IPR004089">
    <property type="entry name" value="MCPsignal_dom"/>
</dbReference>
<dbReference type="GO" id="GO:0016020">
    <property type="term" value="C:membrane"/>
    <property type="evidence" value="ECO:0007669"/>
    <property type="project" value="InterPro"/>
</dbReference>
<evidence type="ECO:0000256" key="3">
    <source>
        <dbReference type="SAM" id="Coils"/>
    </source>
</evidence>
<organism evidence="5 6">
    <name type="scientific">Halanaerobacter jeridensis</name>
    <dbReference type="NCBI Taxonomy" id="706427"/>
    <lineage>
        <taxon>Bacteria</taxon>
        <taxon>Bacillati</taxon>
        <taxon>Bacillota</taxon>
        <taxon>Clostridia</taxon>
        <taxon>Halanaerobiales</taxon>
        <taxon>Halobacteroidaceae</taxon>
        <taxon>Halanaerobacter</taxon>
    </lineage>
</organism>
<proteinExistence type="predicted"/>
<gene>
    <name evidence="5" type="ORF">JOC47_002009</name>
</gene>
<dbReference type="Pfam" id="PF10114">
    <property type="entry name" value="PocR"/>
    <property type="match status" value="1"/>
</dbReference>
<evidence type="ECO:0000313" key="5">
    <source>
        <dbReference type="EMBL" id="MBM7557155.1"/>
    </source>
</evidence>
<dbReference type="Gene3D" id="1.10.287.950">
    <property type="entry name" value="Methyl-accepting chemotaxis protein"/>
    <property type="match status" value="1"/>
</dbReference>
<sequence length="340" mass="37743">MKSSEKEALQIDELLDLDFIQEFQDEFAKSLGISSVTVDLEGNPITSPSGFTEFCDYIRSSEEGLKRCKKCDREGGRKAKESGEPVVYECHSGLCDFAVPIVIEGDQIGSILGGQILPEDPNEAEFREIAQELNLDPNKLIDMLDDVYTLDRARIESAANMLYLVANTISEVWYQQSELQKMASALSENLSEIASAMDDISATAMEINEKQTLLNDKIENVNSLATEIEQFVNFIEKIADKTNMLGLNASIESARAGKHGRGFDVVAEEIRNLSQDSKKRVEQIKELVPRIQESTTETSQIANETLENIEEQSATLQEVTASTEELNSLSEELLNLANSN</sequence>
<reference evidence="5" key="1">
    <citation type="submission" date="2021-01" db="EMBL/GenBank/DDBJ databases">
        <title>Genomic Encyclopedia of Type Strains, Phase IV (KMG-IV): sequencing the most valuable type-strain genomes for metagenomic binning, comparative biology and taxonomic classification.</title>
        <authorList>
            <person name="Goeker M."/>
        </authorList>
    </citation>
    <scope>NUCLEOTIDE SEQUENCE</scope>
    <source>
        <strain evidence="5">DSM 23230</strain>
    </source>
</reference>